<gene>
    <name evidence="1" type="ORF">BTMF_LOCUS8805</name>
</gene>
<sequence length="42" mass="4865">MMISVILLSHKSKNRLFFISTINQCHKMILHTSTQACTVKYP</sequence>
<keyword evidence="2" id="KW-1185">Reference proteome</keyword>
<proteinExistence type="predicted"/>
<reference evidence="1 2" key="1">
    <citation type="submission" date="2018-11" db="EMBL/GenBank/DDBJ databases">
        <authorList>
            <consortium name="Pathogen Informatics"/>
        </authorList>
    </citation>
    <scope>NUCLEOTIDE SEQUENCE [LARGE SCALE GENOMIC DNA]</scope>
</reference>
<protein>
    <submittedName>
        <fullName evidence="1">Uncharacterized protein</fullName>
    </submittedName>
</protein>
<dbReference type="EMBL" id="UZAG01016602">
    <property type="protein sequence ID" value="VDO29488.1"/>
    <property type="molecule type" value="Genomic_DNA"/>
</dbReference>
<accession>A0A3P7XI57</accession>
<evidence type="ECO:0000313" key="2">
    <source>
        <dbReference type="Proteomes" id="UP000280834"/>
    </source>
</evidence>
<dbReference type="AlphaFoldDB" id="A0A3P7XI57"/>
<evidence type="ECO:0000313" key="1">
    <source>
        <dbReference type="EMBL" id="VDO29488.1"/>
    </source>
</evidence>
<organism evidence="1 2">
    <name type="scientific">Brugia timori</name>
    <dbReference type="NCBI Taxonomy" id="42155"/>
    <lineage>
        <taxon>Eukaryota</taxon>
        <taxon>Metazoa</taxon>
        <taxon>Ecdysozoa</taxon>
        <taxon>Nematoda</taxon>
        <taxon>Chromadorea</taxon>
        <taxon>Rhabditida</taxon>
        <taxon>Spirurina</taxon>
        <taxon>Spiruromorpha</taxon>
        <taxon>Filarioidea</taxon>
        <taxon>Onchocercidae</taxon>
        <taxon>Brugia</taxon>
    </lineage>
</organism>
<dbReference type="Proteomes" id="UP000280834">
    <property type="component" value="Unassembled WGS sequence"/>
</dbReference>
<name>A0A3P7XI57_9BILA</name>